<evidence type="ECO:0000256" key="1">
    <source>
        <dbReference type="SAM" id="Phobius"/>
    </source>
</evidence>
<name>A0AA86PGM2_9EUKA</name>
<accession>A0AA86PGM2</accession>
<evidence type="ECO:0000313" key="3">
    <source>
        <dbReference type="EMBL" id="CAI9936933.1"/>
    </source>
</evidence>
<feature type="chain" id="PRO_5041636150" evidence="2">
    <location>
        <begin position="19"/>
        <end position="496"/>
    </location>
</feature>
<feature type="transmembrane region" description="Helical" evidence="1">
    <location>
        <begin position="461"/>
        <end position="482"/>
    </location>
</feature>
<sequence length="496" mass="54488">MINLINFLIAVCPTDVQGVVTVDADTQYDVSACFLNNIINKSFQYVLRTKQLFLDSTEVVKIVNTTFIDFIYTSESFLFASISILQLNNVTMILIHDNSAMTYGLVSNSASTDVSTSNINITVKQGVSMVIFGTTKYLQVADSRIISQLPITNAQYSNIALSSSYIQLSNVEINFNLAASGQILQIAAATQISVSNLLIKQFSGVTIGNQAALCASFENCFVIYNLSKADTFAVEYYNKTDQILNDTEFVSQASSFLYKYTSTSDDQYFVSTANFARKQPDETGTAVYVGYCANLTSCWCNKDSMAVQESFCTCKSSQRVFHGFCVDNITDADGSNYVIALNGSKYYFKCPFSTPPMVLNITHHCAIQCDSSCSNTINSTSTANCVCECSVPVKIVDNKCTEICANESFYFDNDKCFEKCSNCLNGNAYLDGKQTVYYECNPNYNLQNGQCVKTTKSTNQFIIGISVGSGCLAVVAIVLVSVKGCLQMKKNRAQRV</sequence>
<dbReference type="AlphaFoldDB" id="A0AA86PGM2"/>
<evidence type="ECO:0000313" key="5">
    <source>
        <dbReference type="Proteomes" id="UP001642409"/>
    </source>
</evidence>
<evidence type="ECO:0000256" key="2">
    <source>
        <dbReference type="SAM" id="SignalP"/>
    </source>
</evidence>
<dbReference type="EMBL" id="CAXDID020000151">
    <property type="protein sequence ID" value="CAL6041552.1"/>
    <property type="molecule type" value="Genomic_DNA"/>
</dbReference>
<feature type="signal peptide" evidence="2">
    <location>
        <begin position="1"/>
        <end position="18"/>
    </location>
</feature>
<keyword evidence="1" id="KW-0472">Membrane</keyword>
<proteinExistence type="predicted"/>
<keyword evidence="5" id="KW-1185">Reference proteome</keyword>
<dbReference type="Proteomes" id="UP001642409">
    <property type="component" value="Unassembled WGS sequence"/>
</dbReference>
<keyword evidence="1" id="KW-0812">Transmembrane</keyword>
<keyword evidence="2" id="KW-0732">Signal</keyword>
<dbReference type="EMBL" id="CATOUU010000643">
    <property type="protein sequence ID" value="CAI9936933.1"/>
    <property type="molecule type" value="Genomic_DNA"/>
</dbReference>
<reference evidence="4 5" key="2">
    <citation type="submission" date="2024-07" db="EMBL/GenBank/DDBJ databases">
        <authorList>
            <person name="Akdeniz Z."/>
        </authorList>
    </citation>
    <scope>NUCLEOTIDE SEQUENCE [LARGE SCALE GENOMIC DNA]</scope>
</reference>
<reference evidence="3" key="1">
    <citation type="submission" date="2023-06" db="EMBL/GenBank/DDBJ databases">
        <authorList>
            <person name="Kurt Z."/>
        </authorList>
    </citation>
    <scope>NUCLEOTIDE SEQUENCE</scope>
</reference>
<keyword evidence="1" id="KW-1133">Transmembrane helix</keyword>
<gene>
    <name evidence="3" type="ORF">HINF_LOCUS24578</name>
    <name evidence="4" type="ORF">HINF_LOCUS39165</name>
</gene>
<protein>
    <submittedName>
        <fullName evidence="4">Hypothetical_protein</fullName>
    </submittedName>
</protein>
<organism evidence="3">
    <name type="scientific">Hexamita inflata</name>
    <dbReference type="NCBI Taxonomy" id="28002"/>
    <lineage>
        <taxon>Eukaryota</taxon>
        <taxon>Metamonada</taxon>
        <taxon>Diplomonadida</taxon>
        <taxon>Hexamitidae</taxon>
        <taxon>Hexamitinae</taxon>
        <taxon>Hexamita</taxon>
    </lineage>
</organism>
<evidence type="ECO:0000313" key="4">
    <source>
        <dbReference type="EMBL" id="CAL6041552.1"/>
    </source>
</evidence>
<comment type="caution">
    <text evidence="3">The sequence shown here is derived from an EMBL/GenBank/DDBJ whole genome shotgun (WGS) entry which is preliminary data.</text>
</comment>